<sequence>MLNSNFFVELIGMGDLIGIVLIVGYAAGVWKFWSGFRKTNFNQSLSNRLSLSLLWPALYISNKSYRQNFRKALKG</sequence>
<evidence type="ECO:0000256" key="1">
    <source>
        <dbReference type="SAM" id="Phobius"/>
    </source>
</evidence>
<name>A0A3S1A3P9_CHLFR</name>
<reference evidence="2 3" key="1">
    <citation type="journal article" date="2019" name="Genome Biol. Evol.">
        <title>Day and night: Metabolic profiles and evolutionary relationships of six axenic non-marine cyanobacteria.</title>
        <authorList>
            <person name="Will S.E."/>
            <person name="Henke P."/>
            <person name="Boedeker C."/>
            <person name="Huang S."/>
            <person name="Brinkmann H."/>
            <person name="Rohde M."/>
            <person name="Jarek M."/>
            <person name="Friedl T."/>
            <person name="Seufert S."/>
            <person name="Schumacher M."/>
            <person name="Overmann J."/>
            <person name="Neumann-Schaal M."/>
            <person name="Petersen J."/>
        </authorList>
    </citation>
    <scope>NUCLEOTIDE SEQUENCE [LARGE SCALE GENOMIC DNA]</scope>
    <source>
        <strain evidence="2 3">PCC 6912</strain>
    </source>
</reference>
<feature type="transmembrane region" description="Helical" evidence="1">
    <location>
        <begin position="6"/>
        <end position="30"/>
    </location>
</feature>
<proteinExistence type="predicted"/>
<comment type="caution">
    <text evidence="2">The sequence shown here is derived from an EMBL/GenBank/DDBJ whole genome shotgun (WGS) entry which is preliminary data.</text>
</comment>
<dbReference type="EMBL" id="RSCJ01000003">
    <property type="protein sequence ID" value="RUR84943.1"/>
    <property type="molecule type" value="Genomic_DNA"/>
</dbReference>
<dbReference type="AlphaFoldDB" id="A0A3S1A3P9"/>
<organism evidence="2 3">
    <name type="scientific">Chlorogloeopsis fritschii PCC 6912</name>
    <dbReference type="NCBI Taxonomy" id="211165"/>
    <lineage>
        <taxon>Bacteria</taxon>
        <taxon>Bacillati</taxon>
        <taxon>Cyanobacteriota</taxon>
        <taxon>Cyanophyceae</taxon>
        <taxon>Nostocales</taxon>
        <taxon>Chlorogloeopsidaceae</taxon>
        <taxon>Chlorogloeopsis</taxon>
    </lineage>
</organism>
<gene>
    <name evidence="2" type="ORF">PCC6912_10590</name>
</gene>
<protein>
    <submittedName>
        <fullName evidence="2">Uncharacterized protein</fullName>
    </submittedName>
</protein>
<dbReference type="STRING" id="211165.GCA_000317285_03097"/>
<evidence type="ECO:0000313" key="2">
    <source>
        <dbReference type="EMBL" id="RUR84943.1"/>
    </source>
</evidence>
<dbReference type="Proteomes" id="UP000268857">
    <property type="component" value="Unassembled WGS sequence"/>
</dbReference>
<dbReference type="RefSeq" id="WP_016879568.1">
    <property type="nucleotide sequence ID" value="NZ_AJLN01000084.1"/>
</dbReference>
<keyword evidence="1" id="KW-1133">Transmembrane helix</keyword>
<keyword evidence="3" id="KW-1185">Reference proteome</keyword>
<evidence type="ECO:0000313" key="3">
    <source>
        <dbReference type="Proteomes" id="UP000268857"/>
    </source>
</evidence>
<keyword evidence="1" id="KW-0472">Membrane</keyword>
<keyword evidence="1" id="KW-0812">Transmembrane</keyword>
<accession>A0A3S1A3P9</accession>